<proteinExistence type="inferred from homology"/>
<dbReference type="EMBL" id="JBHLSV010000008">
    <property type="protein sequence ID" value="MFC0674045.1"/>
    <property type="molecule type" value="Genomic_DNA"/>
</dbReference>
<dbReference type="SUPFAM" id="SSF64005">
    <property type="entry name" value="Undecaprenyl diphosphate synthase"/>
    <property type="match status" value="1"/>
</dbReference>
<sequence>MAIAPDSSTQRSRHLPVHVGLIMDGNRRWARAHGERGTSFGHQAGAEHLSNVLSWLAARGIDHVSAFVLSADNIRKRGRLEVEFLFSLIEHVIPERVRATERWSLHVSGDLDLLPESTRTALAEMIDETRGRPGHLTLAIGYDARDDILAAVRKTITGGSEMLTVDAVTQNLAGGPVKDIDLIIRTGGDSRISGFFPWQSKMAELYVVEHPWPDLTDSDLDDALAFYSGR</sequence>
<dbReference type="Pfam" id="PF01255">
    <property type="entry name" value="Prenyltransf"/>
    <property type="match status" value="1"/>
</dbReference>
<dbReference type="Proteomes" id="UP001589793">
    <property type="component" value="Unassembled WGS sequence"/>
</dbReference>
<dbReference type="PANTHER" id="PTHR10291:SF43">
    <property type="entry name" value="DEHYDRODOLICHYL DIPHOSPHATE SYNTHASE COMPLEX SUBUNIT DHDDS"/>
    <property type="match status" value="1"/>
</dbReference>
<dbReference type="Gene3D" id="3.40.1180.10">
    <property type="entry name" value="Decaprenyl diphosphate synthase-like"/>
    <property type="match status" value="1"/>
</dbReference>
<accession>A0ABV6RAM9</accession>
<dbReference type="PANTHER" id="PTHR10291">
    <property type="entry name" value="DEHYDRODOLICHYL DIPHOSPHATE SYNTHASE FAMILY MEMBER"/>
    <property type="match status" value="1"/>
</dbReference>
<dbReference type="EC" id="2.5.1.-" evidence="3"/>
<dbReference type="RefSeq" id="WP_376979979.1">
    <property type="nucleotide sequence ID" value="NZ_JBHLSV010000008.1"/>
</dbReference>
<dbReference type="GO" id="GO:0016740">
    <property type="term" value="F:transferase activity"/>
    <property type="evidence" value="ECO:0007669"/>
    <property type="project" value="UniProtKB-KW"/>
</dbReference>
<reference evidence="3 4" key="1">
    <citation type="submission" date="2024-09" db="EMBL/GenBank/DDBJ databases">
        <authorList>
            <person name="Sun Q."/>
            <person name="Mori K."/>
        </authorList>
    </citation>
    <scope>NUCLEOTIDE SEQUENCE [LARGE SCALE GENOMIC DNA]</scope>
    <source>
        <strain evidence="3 4">CICC 10874</strain>
    </source>
</reference>
<evidence type="ECO:0000256" key="2">
    <source>
        <dbReference type="ARBA" id="ARBA00038453"/>
    </source>
</evidence>
<dbReference type="InterPro" id="IPR001441">
    <property type="entry name" value="UPP_synth-like"/>
</dbReference>
<keyword evidence="4" id="KW-1185">Reference proteome</keyword>
<comment type="caution">
    <text evidence="3">The sequence shown here is derived from an EMBL/GenBank/DDBJ whole genome shotgun (WGS) entry which is preliminary data.</text>
</comment>
<organism evidence="3 4">
    <name type="scientific">Brachybacterium hainanense</name>
    <dbReference type="NCBI Taxonomy" id="1541174"/>
    <lineage>
        <taxon>Bacteria</taxon>
        <taxon>Bacillati</taxon>
        <taxon>Actinomycetota</taxon>
        <taxon>Actinomycetes</taxon>
        <taxon>Micrococcales</taxon>
        <taxon>Dermabacteraceae</taxon>
        <taxon>Brachybacterium</taxon>
    </lineage>
</organism>
<evidence type="ECO:0000313" key="3">
    <source>
        <dbReference type="EMBL" id="MFC0674045.1"/>
    </source>
</evidence>
<gene>
    <name evidence="3" type="primary">uppS</name>
    <name evidence="3" type="ORF">ACFFF6_08775</name>
</gene>
<dbReference type="NCBIfam" id="TIGR00055">
    <property type="entry name" value="uppS"/>
    <property type="match status" value="1"/>
</dbReference>
<dbReference type="CDD" id="cd00475">
    <property type="entry name" value="Cis_IPPS"/>
    <property type="match status" value="1"/>
</dbReference>
<dbReference type="InterPro" id="IPR036424">
    <property type="entry name" value="UPP_synth-like_sf"/>
</dbReference>
<evidence type="ECO:0000313" key="4">
    <source>
        <dbReference type="Proteomes" id="UP001589793"/>
    </source>
</evidence>
<keyword evidence="1 3" id="KW-0808">Transferase</keyword>
<evidence type="ECO:0000256" key="1">
    <source>
        <dbReference type="ARBA" id="ARBA00022679"/>
    </source>
</evidence>
<dbReference type="InterPro" id="IPR018520">
    <property type="entry name" value="UPP_synth-like_CS"/>
</dbReference>
<name>A0ABV6RAM9_9MICO</name>
<protein>
    <submittedName>
        <fullName evidence="3">Polyprenyl diphosphate synthase</fullName>
        <ecNumber evidence="3">2.5.1.-</ecNumber>
    </submittedName>
</protein>
<comment type="similarity">
    <text evidence="2">Belongs to the UPP synthase family. Z-FPP synthase subfamily.</text>
</comment>
<dbReference type="PROSITE" id="PS01066">
    <property type="entry name" value="UPP_SYNTHASE"/>
    <property type="match status" value="1"/>
</dbReference>